<dbReference type="EMBL" id="MTYJ01000637">
    <property type="protein sequence ID" value="OWA55296.1"/>
    <property type="molecule type" value="Genomic_DNA"/>
</dbReference>
<evidence type="ECO:0000313" key="2">
    <source>
        <dbReference type="EMBL" id="OWA55296.1"/>
    </source>
</evidence>
<sequence length="157" mass="17313">MESTVLYYVLNTAEKAGRSSPAISCPTFLSPLELRFPQSLRPSSAAKRPTLEERPKRTDTQGGRLELLAGQKYDRVRSDKAQLDSSQCSESRAEKDGCWTAIAIVDPSRFNLPYKSNHILTAGRGLPKMESAKKNPKNNLEGPDPSLACLNNNYDLG</sequence>
<gene>
    <name evidence="2" type="ORF">BV898_19679</name>
</gene>
<feature type="compositionally biased region" description="Basic and acidic residues" evidence="1">
    <location>
        <begin position="49"/>
        <end position="59"/>
    </location>
</feature>
<name>A0A9X6RQ02_HYPEX</name>
<dbReference type="Proteomes" id="UP000192578">
    <property type="component" value="Unassembled WGS sequence"/>
</dbReference>
<evidence type="ECO:0000313" key="3">
    <source>
        <dbReference type="Proteomes" id="UP000192578"/>
    </source>
</evidence>
<protein>
    <submittedName>
        <fullName evidence="2">Uncharacterized protein</fullName>
    </submittedName>
</protein>
<reference evidence="3" key="1">
    <citation type="submission" date="2017-01" db="EMBL/GenBank/DDBJ databases">
        <title>Comparative genomics of anhydrobiosis in the tardigrade Hypsibius dujardini.</title>
        <authorList>
            <person name="Yoshida Y."/>
            <person name="Koutsovoulos G."/>
            <person name="Laetsch D."/>
            <person name="Stevens L."/>
            <person name="Kumar S."/>
            <person name="Horikawa D."/>
            <person name="Ishino K."/>
            <person name="Komine S."/>
            <person name="Tomita M."/>
            <person name="Blaxter M."/>
            <person name="Arakawa K."/>
        </authorList>
    </citation>
    <scope>NUCLEOTIDE SEQUENCE [LARGE SCALE GENOMIC DNA]</scope>
    <source>
        <strain evidence="3">Z151</strain>
    </source>
</reference>
<comment type="caution">
    <text evidence="2">The sequence shown here is derived from an EMBL/GenBank/DDBJ whole genome shotgun (WGS) entry which is preliminary data.</text>
</comment>
<accession>A0A9X6RQ02</accession>
<proteinExistence type="predicted"/>
<dbReference type="AlphaFoldDB" id="A0A9X6RQ02"/>
<feature type="region of interest" description="Disordered" evidence="1">
    <location>
        <begin position="125"/>
        <end position="157"/>
    </location>
</feature>
<evidence type="ECO:0000256" key="1">
    <source>
        <dbReference type="SAM" id="MobiDB-lite"/>
    </source>
</evidence>
<keyword evidence="3" id="KW-1185">Reference proteome</keyword>
<feature type="region of interest" description="Disordered" evidence="1">
    <location>
        <begin position="39"/>
        <end position="65"/>
    </location>
</feature>
<organism evidence="2 3">
    <name type="scientific">Hypsibius exemplaris</name>
    <name type="common">Freshwater tardigrade</name>
    <dbReference type="NCBI Taxonomy" id="2072580"/>
    <lineage>
        <taxon>Eukaryota</taxon>
        <taxon>Metazoa</taxon>
        <taxon>Ecdysozoa</taxon>
        <taxon>Tardigrada</taxon>
        <taxon>Eutardigrada</taxon>
        <taxon>Parachela</taxon>
        <taxon>Hypsibioidea</taxon>
        <taxon>Hypsibiidae</taxon>
        <taxon>Hypsibius</taxon>
    </lineage>
</organism>